<accession>A0A0F8YH51</accession>
<keyword evidence="1" id="KW-0812">Transmembrane</keyword>
<evidence type="ECO:0000256" key="1">
    <source>
        <dbReference type="SAM" id="Phobius"/>
    </source>
</evidence>
<dbReference type="AlphaFoldDB" id="A0A0F8YH51"/>
<feature type="transmembrane region" description="Helical" evidence="1">
    <location>
        <begin position="26"/>
        <end position="49"/>
    </location>
</feature>
<evidence type="ECO:0000259" key="2">
    <source>
        <dbReference type="PROSITE" id="PS50866"/>
    </source>
</evidence>
<dbReference type="SUPFAM" id="SSF101576">
    <property type="entry name" value="Supernatant protein factor (SPF), C-terminal domain"/>
    <property type="match status" value="1"/>
</dbReference>
<feature type="non-terminal residue" evidence="3">
    <location>
        <position position="1"/>
    </location>
</feature>
<feature type="domain" description="GOLD" evidence="2">
    <location>
        <begin position="51"/>
        <end position="145"/>
    </location>
</feature>
<organism evidence="3">
    <name type="scientific">marine sediment metagenome</name>
    <dbReference type="NCBI Taxonomy" id="412755"/>
    <lineage>
        <taxon>unclassified sequences</taxon>
        <taxon>metagenomes</taxon>
        <taxon>ecological metagenomes</taxon>
    </lineage>
</organism>
<dbReference type="InterPro" id="IPR036598">
    <property type="entry name" value="GOLD_dom_sf"/>
</dbReference>
<dbReference type="PROSITE" id="PS50866">
    <property type="entry name" value="GOLD"/>
    <property type="match status" value="1"/>
</dbReference>
<dbReference type="EMBL" id="LAZR01056973">
    <property type="protein sequence ID" value="KKK73035.1"/>
    <property type="molecule type" value="Genomic_DNA"/>
</dbReference>
<gene>
    <name evidence="3" type="ORF">LCGC14_2897920</name>
</gene>
<dbReference type="Pfam" id="PF01105">
    <property type="entry name" value="EMP24_GP25L"/>
    <property type="match status" value="1"/>
</dbReference>
<proteinExistence type="predicted"/>
<dbReference type="InterPro" id="IPR009038">
    <property type="entry name" value="GOLD_dom"/>
</dbReference>
<reference evidence="3" key="1">
    <citation type="journal article" date="2015" name="Nature">
        <title>Complex archaea that bridge the gap between prokaryotes and eukaryotes.</title>
        <authorList>
            <person name="Spang A."/>
            <person name="Saw J.H."/>
            <person name="Jorgensen S.L."/>
            <person name="Zaremba-Niedzwiedzka K."/>
            <person name="Martijn J."/>
            <person name="Lind A.E."/>
            <person name="van Eijk R."/>
            <person name="Schleper C."/>
            <person name="Guy L."/>
            <person name="Ettema T.J."/>
        </authorList>
    </citation>
    <scope>NUCLEOTIDE SEQUENCE</scope>
</reference>
<comment type="caution">
    <text evidence="3">The sequence shown here is derived from an EMBL/GenBank/DDBJ whole genome shotgun (WGS) entry which is preliminary data.</text>
</comment>
<keyword evidence="1" id="KW-1133">Transmembrane helix</keyword>
<evidence type="ECO:0000313" key="3">
    <source>
        <dbReference type="EMBL" id="KKK73035.1"/>
    </source>
</evidence>
<name>A0A0F8YH51_9ZZZZ</name>
<sequence>DFCRSFGQIKENKFNKKEEKMRNKKTIFGTIIFLFAIIGICNTLNVVALDNPQYTETISPGAKLYFNFDLNEGDKLRIDFEVIVGGQKDIKFYILDSAGITVEYYGLYIQGTFYFVAPYEDTFRIYFSNTHSIFTSKTIEISFNIVEYGKSIVILSPKTNDVFVNGYNYIIWTTTGSIDYVQILLYYGNSFVDVIESRTYNDGSYNWYLSSC</sequence>
<keyword evidence="1" id="KW-0472">Membrane</keyword>
<protein>
    <recommendedName>
        <fullName evidence="2">GOLD domain-containing protein</fullName>
    </recommendedName>
</protein>